<comment type="similarity">
    <text evidence="1">Belongs to the UPF0065 (bug) family.</text>
</comment>
<sequence length="320" mass="33660">MKLLSKALLIISASLVFIPAHAEEAWPNHPVKFIVGFGPGGANDLVARVVAEGVSKQLNQTVIVENKPGAGSTLGADIVAKSAPDGYTFFVSAGGIITNPMIKSSMPYKEGDLVPVGLLTISPSIIVVSSDSKINNIKDLLAQAKEPKGLNFSTAGTGSTPHFVAEMLAIKGGGKYEIIPYKSGSEGMVAVISNQVDATSEASVVVIPQIQGGKLKPIASTWNKRITALPNVATAKEQGYPEIFIGHWAGVFAPKGTPDLILDKMNQAINAALKTAAVQSRLIPQGIEPTPGSRVSFAKFLADEKARLEPIVKRANMKED</sequence>
<evidence type="ECO:0000313" key="4">
    <source>
        <dbReference type="Proteomes" id="UP000248592"/>
    </source>
</evidence>
<dbReference type="EMBL" id="CP030085">
    <property type="protein sequence ID" value="AWW49459.1"/>
    <property type="molecule type" value="Genomic_DNA"/>
</dbReference>
<dbReference type="PANTHER" id="PTHR42928:SF5">
    <property type="entry name" value="BLR1237 PROTEIN"/>
    <property type="match status" value="1"/>
</dbReference>
<organism evidence="3 4">
    <name type="scientific">Polynucleobacter paneuropaeus</name>
    <dbReference type="NCBI Taxonomy" id="2527775"/>
    <lineage>
        <taxon>Bacteria</taxon>
        <taxon>Pseudomonadati</taxon>
        <taxon>Pseudomonadota</taxon>
        <taxon>Betaproteobacteria</taxon>
        <taxon>Burkholderiales</taxon>
        <taxon>Burkholderiaceae</taxon>
        <taxon>Polynucleobacter</taxon>
    </lineage>
</organism>
<accession>A0A2Z4JS38</accession>
<name>A0A2Z4JS38_9BURK</name>
<feature type="signal peptide" evidence="2">
    <location>
        <begin position="1"/>
        <end position="22"/>
    </location>
</feature>
<dbReference type="Proteomes" id="UP000248592">
    <property type="component" value="Chromosome"/>
</dbReference>
<dbReference type="PANTHER" id="PTHR42928">
    <property type="entry name" value="TRICARBOXYLATE-BINDING PROTEIN"/>
    <property type="match status" value="1"/>
</dbReference>
<dbReference type="SUPFAM" id="SSF53850">
    <property type="entry name" value="Periplasmic binding protein-like II"/>
    <property type="match status" value="1"/>
</dbReference>
<dbReference type="RefSeq" id="WP_112294463.1">
    <property type="nucleotide sequence ID" value="NZ_CBCSBS010000001.1"/>
</dbReference>
<dbReference type="Gene3D" id="3.40.190.150">
    <property type="entry name" value="Bordetella uptake gene, domain 1"/>
    <property type="match status" value="1"/>
</dbReference>
<reference evidence="4" key="1">
    <citation type="submission" date="2018-06" db="EMBL/GenBank/DDBJ databases">
        <title>Description of a new Polynucleobacter species.</title>
        <authorList>
            <person name="Hahn M.W."/>
        </authorList>
    </citation>
    <scope>NUCLEOTIDE SEQUENCE [LARGE SCALE GENOMIC DNA]</scope>
    <source>
        <strain evidence="4">MG-25-Pas1-D2</strain>
    </source>
</reference>
<protein>
    <submittedName>
        <fullName evidence="3">Tripartite tricarboxylate transporter substrate binding protein</fullName>
    </submittedName>
</protein>
<keyword evidence="2" id="KW-0732">Signal</keyword>
<evidence type="ECO:0000313" key="3">
    <source>
        <dbReference type="EMBL" id="AWW49459.1"/>
    </source>
</evidence>
<feature type="chain" id="PRO_5016377550" evidence="2">
    <location>
        <begin position="23"/>
        <end position="320"/>
    </location>
</feature>
<dbReference type="CDD" id="cd07012">
    <property type="entry name" value="PBP2_Bug_TTT"/>
    <property type="match status" value="1"/>
</dbReference>
<evidence type="ECO:0000256" key="1">
    <source>
        <dbReference type="ARBA" id="ARBA00006987"/>
    </source>
</evidence>
<dbReference type="Gene3D" id="3.40.190.10">
    <property type="entry name" value="Periplasmic binding protein-like II"/>
    <property type="match status" value="1"/>
</dbReference>
<dbReference type="Pfam" id="PF03401">
    <property type="entry name" value="TctC"/>
    <property type="match status" value="1"/>
</dbReference>
<gene>
    <name evidence="3" type="ORF">Pas1_03120</name>
</gene>
<dbReference type="AlphaFoldDB" id="A0A2Z4JS38"/>
<evidence type="ECO:0000256" key="2">
    <source>
        <dbReference type="SAM" id="SignalP"/>
    </source>
</evidence>
<dbReference type="InterPro" id="IPR005064">
    <property type="entry name" value="BUG"/>
</dbReference>
<proteinExistence type="inferred from homology"/>
<dbReference type="PIRSF" id="PIRSF017082">
    <property type="entry name" value="YflP"/>
    <property type="match status" value="1"/>
</dbReference>
<dbReference type="InterPro" id="IPR042100">
    <property type="entry name" value="Bug_dom1"/>
</dbReference>